<keyword evidence="2" id="KW-0812">Transmembrane</keyword>
<dbReference type="InterPro" id="IPR031747">
    <property type="entry name" value="TMEM232"/>
</dbReference>
<evidence type="ECO:0000313" key="1">
    <source>
        <dbReference type="Proteomes" id="UP001652624"/>
    </source>
</evidence>
<protein>
    <submittedName>
        <fullName evidence="2">Transmembrane protein 232 isoform X1</fullName>
    </submittedName>
</protein>
<gene>
    <name evidence="2" type="primary">TMEM232</name>
</gene>
<dbReference type="GeneID" id="103125674"/>
<dbReference type="PANTHER" id="PTHR28651">
    <property type="entry name" value="TRANSMEMBRANE PROTEIN 232"/>
    <property type="match status" value="1"/>
</dbReference>
<dbReference type="RefSeq" id="XP_060057239.1">
    <property type="nucleotide sequence ID" value="XM_060201256.1"/>
</dbReference>
<name>A0ABM3Y845_ERIEU</name>
<dbReference type="Proteomes" id="UP001652624">
    <property type="component" value="Chromosome 11"/>
</dbReference>
<keyword evidence="1" id="KW-1185">Reference proteome</keyword>
<organism evidence="1 2">
    <name type="scientific">Erinaceus europaeus</name>
    <name type="common">Western European hedgehog</name>
    <dbReference type="NCBI Taxonomy" id="9365"/>
    <lineage>
        <taxon>Eukaryota</taxon>
        <taxon>Metazoa</taxon>
        <taxon>Chordata</taxon>
        <taxon>Craniata</taxon>
        <taxon>Vertebrata</taxon>
        <taxon>Euteleostomi</taxon>
        <taxon>Mammalia</taxon>
        <taxon>Eutheria</taxon>
        <taxon>Laurasiatheria</taxon>
        <taxon>Eulipotyphla</taxon>
        <taxon>Erinaceidae</taxon>
        <taxon>Erinaceinae</taxon>
        <taxon>Erinaceus</taxon>
    </lineage>
</organism>
<evidence type="ECO:0000313" key="2">
    <source>
        <dbReference type="RefSeq" id="XP_060057239.1"/>
    </source>
</evidence>
<reference evidence="2" key="1">
    <citation type="submission" date="2025-08" db="UniProtKB">
        <authorList>
            <consortium name="RefSeq"/>
        </authorList>
    </citation>
    <scope>IDENTIFICATION</scope>
</reference>
<dbReference type="PANTHER" id="PTHR28651:SF1">
    <property type="entry name" value="TRANSMEMBRANE PROTEIN 232"/>
    <property type="match status" value="1"/>
</dbReference>
<dbReference type="Pfam" id="PF15877">
    <property type="entry name" value="TMEM232"/>
    <property type="match status" value="1"/>
</dbReference>
<keyword evidence="2" id="KW-0472">Membrane</keyword>
<proteinExistence type="predicted"/>
<accession>A0ABM3Y845</accession>
<sequence>MSHRPPSSITKEFILKFNQTRNPKEKEQLLSIAKRHILRCQRKLGLRTLGYGEHVNLPTAWTEVIYLAQCKGDIQDEALSMLYASLDHASLDYEQLPVLFFVAESILYRFCCDASQKTYLYLVELKLSKIGYLVFLRLFVFFICGYLEKFEQNLLRLQPYSHALSLSGASYGKYPSVFSNIQFILSVMNIIFKQEISGLSFNPDHNKKLYNTDSDMKQSEFNQRGYKVNHLLWHSVAAWSCVQKNSPQLNKVLKHLIFYKIQFQRSYWLDSALTLMVLGDAAKLNMTCLKALMDLMRDFLSSIISDKSQEENDKVDDFSWAWNIVYMYITVLTEISLYAATSNVRKTALIGFCDCKSSQKITLSMDKSEEQPKLMEMSILGLLDYFSSKLSDNCDHVVWTGYYALVHNMVKMLWELRRNEEQDGFRNKIWRVLQQIKDQDQYGVAHNAINIAQAEVHGPIDPFTTYSRSSSSNVVEDTFCKYIGWRVANTLSKLFFPYIGPHVLHINKGSLKQKQMRYLAKKDSMRKRTLHFTLRDHSLAAEFPLFSYPDFFTKADEELTRIIDHHWQEQLKIQEKEDAIFAANKHNDKEFQEANHWREIMKRREEKLHKKTKPYELPSRIEVISLGKKKHTTLLNCDLYARNSLHESEHDSCMLGRICSH</sequence>